<dbReference type="EMBL" id="LR130778">
    <property type="protein sequence ID" value="VDN47526.1"/>
    <property type="molecule type" value="Genomic_DNA"/>
</dbReference>
<dbReference type="Gene3D" id="1.10.3720.10">
    <property type="entry name" value="MetI-like"/>
    <property type="match status" value="1"/>
</dbReference>
<proteinExistence type="inferred from homology"/>
<organism evidence="9 10">
    <name type="scientific">Petrocella atlantisensis</name>
    <dbReference type="NCBI Taxonomy" id="2173034"/>
    <lineage>
        <taxon>Bacteria</taxon>
        <taxon>Bacillati</taxon>
        <taxon>Bacillota</taxon>
        <taxon>Clostridia</taxon>
        <taxon>Lachnospirales</taxon>
        <taxon>Vallitaleaceae</taxon>
        <taxon>Petrocella</taxon>
    </lineage>
</organism>
<feature type="transmembrane region" description="Helical" evidence="7">
    <location>
        <begin position="15"/>
        <end position="36"/>
    </location>
</feature>
<evidence type="ECO:0000256" key="2">
    <source>
        <dbReference type="ARBA" id="ARBA00022448"/>
    </source>
</evidence>
<feature type="transmembrane region" description="Helical" evidence="7">
    <location>
        <begin position="272"/>
        <end position="294"/>
    </location>
</feature>
<feature type="transmembrane region" description="Helical" evidence="7">
    <location>
        <begin position="218"/>
        <end position="238"/>
    </location>
</feature>
<dbReference type="KEGG" id="cbar:PATL70BA_1639"/>
<dbReference type="RefSeq" id="WP_125136822.1">
    <property type="nucleotide sequence ID" value="NZ_LR130778.1"/>
</dbReference>
<evidence type="ECO:0000256" key="4">
    <source>
        <dbReference type="ARBA" id="ARBA00022692"/>
    </source>
</evidence>
<dbReference type="PROSITE" id="PS50928">
    <property type="entry name" value="ABC_TM1"/>
    <property type="match status" value="1"/>
</dbReference>
<feature type="transmembrane region" description="Helical" evidence="7">
    <location>
        <begin position="175"/>
        <end position="197"/>
    </location>
</feature>
<keyword evidence="4 7" id="KW-0812">Transmembrane</keyword>
<dbReference type="InterPro" id="IPR035906">
    <property type="entry name" value="MetI-like_sf"/>
</dbReference>
<evidence type="ECO:0000256" key="3">
    <source>
        <dbReference type="ARBA" id="ARBA00022475"/>
    </source>
</evidence>
<evidence type="ECO:0000256" key="1">
    <source>
        <dbReference type="ARBA" id="ARBA00004651"/>
    </source>
</evidence>
<dbReference type="Pfam" id="PF00528">
    <property type="entry name" value="BPD_transp_1"/>
    <property type="match status" value="1"/>
</dbReference>
<dbReference type="AlphaFoldDB" id="A0A3P7RXR5"/>
<reference evidence="9 10" key="1">
    <citation type="submission" date="2018-09" db="EMBL/GenBank/DDBJ databases">
        <authorList>
            <person name="Postec A."/>
        </authorList>
    </citation>
    <scope>NUCLEOTIDE SEQUENCE [LARGE SCALE GENOMIC DNA]</scope>
    <source>
        <strain evidence="9">70B-A</strain>
    </source>
</reference>
<dbReference type="OrthoDB" id="9787541at2"/>
<evidence type="ECO:0000256" key="6">
    <source>
        <dbReference type="ARBA" id="ARBA00023136"/>
    </source>
</evidence>
<dbReference type="InterPro" id="IPR000515">
    <property type="entry name" value="MetI-like"/>
</dbReference>
<dbReference type="GO" id="GO:0005886">
    <property type="term" value="C:plasma membrane"/>
    <property type="evidence" value="ECO:0007669"/>
    <property type="project" value="UniProtKB-SubCell"/>
</dbReference>
<evidence type="ECO:0000313" key="10">
    <source>
        <dbReference type="Proteomes" id="UP000279029"/>
    </source>
</evidence>
<keyword evidence="3" id="KW-1003">Cell membrane</keyword>
<dbReference type="CDD" id="cd06261">
    <property type="entry name" value="TM_PBP2"/>
    <property type="match status" value="1"/>
</dbReference>
<dbReference type="SUPFAM" id="SSF160964">
    <property type="entry name" value="MalF N-terminal region-like"/>
    <property type="match status" value="1"/>
</dbReference>
<keyword evidence="10" id="KW-1185">Reference proteome</keyword>
<dbReference type="InterPro" id="IPR050809">
    <property type="entry name" value="UgpAE/MalFG_permease"/>
</dbReference>
<comment type="similarity">
    <text evidence="7">Belongs to the binding-protein-dependent transport system permease family.</text>
</comment>
<dbReference type="SUPFAM" id="SSF161098">
    <property type="entry name" value="MetI-like"/>
    <property type="match status" value="1"/>
</dbReference>
<protein>
    <submittedName>
        <fullName evidence="9">Sugar ABC transporter permease</fullName>
    </submittedName>
</protein>
<feature type="transmembrane region" description="Helical" evidence="7">
    <location>
        <begin position="78"/>
        <end position="99"/>
    </location>
</feature>
<gene>
    <name evidence="9" type="ORF">PATL70BA_1639</name>
</gene>
<feature type="transmembrane region" description="Helical" evidence="7">
    <location>
        <begin position="111"/>
        <end position="135"/>
    </location>
</feature>
<dbReference type="PANTHER" id="PTHR43227">
    <property type="entry name" value="BLL4140 PROTEIN"/>
    <property type="match status" value="1"/>
</dbReference>
<feature type="domain" description="ABC transmembrane type-1" evidence="8">
    <location>
        <begin position="74"/>
        <end position="293"/>
    </location>
</feature>
<sequence>MAEKNKNQLVNYDKYGYFFVAPFIIAFLVFQLYPIFYTFQLSFSDLAGWETQMNYVGFKNYFALLQNELFLKALRNTWIIWTMNFIPQIGLALLLAKWFSDARMKLKGAGLFKVLFYMPNIITAASVSILFSTLFSYPMGPINQLLIQFGVLSEPFEFFRSAGATRSIVAFIQFWMWYGNTFIILMAGILGINPSLYEAAMVDGATSSQMFFGITLPLIKPITLYVLVTSFIGGMQMFDIPFLLTLRGNPDYSIETVTMFIYRQAFSGSRNYYVAATASITLLVMIVIVSIIIFKVMGDDERIKKPLFGKLRKAGTLHE</sequence>
<keyword evidence="6 7" id="KW-0472">Membrane</keyword>
<keyword evidence="5 7" id="KW-1133">Transmembrane helix</keyword>
<evidence type="ECO:0000313" key="9">
    <source>
        <dbReference type="EMBL" id="VDN47526.1"/>
    </source>
</evidence>
<evidence type="ECO:0000259" key="8">
    <source>
        <dbReference type="PROSITE" id="PS50928"/>
    </source>
</evidence>
<name>A0A3P7RXR5_9FIRM</name>
<dbReference type="PANTHER" id="PTHR43227:SF11">
    <property type="entry name" value="BLL4140 PROTEIN"/>
    <property type="match status" value="1"/>
</dbReference>
<evidence type="ECO:0000256" key="5">
    <source>
        <dbReference type="ARBA" id="ARBA00022989"/>
    </source>
</evidence>
<dbReference type="Proteomes" id="UP000279029">
    <property type="component" value="Chromosome"/>
</dbReference>
<keyword evidence="2 7" id="KW-0813">Transport</keyword>
<evidence type="ECO:0000256" key="7">
    <source>
        <dbReference type="RuleBase" id="RU363032"/>
    </source>
</evidence>
<comment type="subcellular location">
    <subcellularLocation>
        <location evidence="1 7">Cell membrane</location>
        <topology evidence="1 7">Multi-pass membrane protein</topology>
    </subcellularLocation>
</comment>
<accession>A0A3P7RXR5</accession>
<dbReference type="GO" id="GO:0055085">
    <property type="term" value="P:transmembrane transport"/>
    <property type="evidence" value="ECO:0007669"/>
    <property type="project" value="InterPro"/>
</dbReference>